<protein>
    <recommendedName>
        <fullName evidence="3 8">3-deoxy-D-manno-octulosonic acid transferase</fullName>
        <shortName evidence="8">Kdo transferase</shortName>
        <ecNumber evidence="2 8">2.4.99.12</ecNumber>
    </recommendedName>
    <alternativeName>
        <fullName evidence="5 8">Lipid IV(A) 3-deoxy-D-manno-octulosonic acid transferase</fullName>
    </alternativeName>
</protein>
<evidence type="ECO:0000256" key="8">
    <source>
        <dbReference type="RuleBase" id="RU365103"/>
    </source>
</evidence>
<comment type="subcellular location">
    <subcellularLocation>
        <location evidence="8">Cell membrane</location>
    </subcellularLocation>
</comment>
<dbReference type="SUPFAM" id="SSF53756">
    <property type="entry name" value="UDP-Glycosyltransferase/glycogen phosphorylase"/>
    <property type="match status" value="1"/>
</dbReference>
<reference evidence="10" key="1">
    <citation type="journal article" date="2015" name="Genome Announc.">
        <title>Draft Genome Sequence of Bacteroidales Strain TBC1, a Novel Isolate from a Methanogenic Wastewater Treatment System.</title>
        <authorList>
            <person name="Tourlousse D.M."/>
            <person name="Matsuura N."/>
            <person name="Sun L."/>
            <person name="Toyonaga M."/>
            <person name="Kuroda K."/>
            <person name="Ohashi A."/>
            <person name="Cruz R."/>
            <person name="Yamaguchi T."/>
            <person name="Sekiguchi Y."/>
        </authorList>
    </citation>
    <scope>NUCLEOTIDE SEQUENCE [LARGE SCALE GENOMIC DNA]</scope>
    <source>
        <strain evidence="10">TBC1</strain>
    </source>
</reference>
<dbReference type="InterPro" id="IPR007507">
    <property type="entry name" value="Glycos_transf_N"/>
</dbReference>
<evidence type="ECO:0000256" key="7">
    <source>
        <dbReference type="PIRSR" id="PIRSR639901-1"/>
    </source>
</evidence>
<sequence length="425" mass="48867">MRLLYSTSIAIYYLFLRMAGIFSPKARSWHYGRKSLFDKLGEVFATHYNSDNPAPVMWFHCASLGEFEQGKPVIEAFRREYPSYTILLTFFSPSGYNHHHNYDFVDHVFYLPIDTRRNARRFIKITRPSVAVFVKYEFWFNYLNELFINHVPVFTVSAIFRPNQHFFKWYGGWFRTHLRKINMIFVQDEESAELLRMVDVSNIVISGDTRFDRVTAIKEQQKPFPLIDKFVAGKHVVVAGSSWPPDDELIEALSKKTGDNVKFIIAPHETNQGRLRELSQKLGDKAVFYSQAPGTNLENKQFLIIDSIGILSQLYRFASIAYIGGGFGAGIHNILEAAAYGNPVFFGPNYHRFREAREMTAEGTAFPVSLATEFCDKVIQLLSDQHKLELTAHNAGAYVSERTGATRTIMDELRRHISNTDMHQA</sequence>
<dbReference type="RefSeq" id="WP_062040628.1">
    <property type="nucleotide sequence ID" value="NZ_DF968182.1"/>
</dbReference>
<dbReference type="Pfam" id="PF04413">
    <property type="entry name" value="Glycos_transf_N"/>
    <property type="match status" value="1"/>
</dbReference>
<comment type="similarity">
    <text evidence="8">Belongs to the glycosyltransferase group 1 family.</text>
</comment>
<evidence type="ECO:0000313" key="10">
    <source>
        <dbReference type="EMBL" id="GAP43483.1"/>
    </source>
</evidence>
<keyword evidence="8" id="KW-1003">Cell membrane</keyword>
<dbReference type="GO" id="GO:0009245">
    <property type="term" value="P:lipid A biosynthetic process"/>
    <property type="evidence" value="ECO:0007669"/>
    <property type="project" value="TreeGrafter"/>
</dbReference>
<evidence type="ECO:0000256" key="5">
    <source>
        <dbReference type="ARBA" id="ARBA00031445"/>
    </source>
</evidence>
<dbReference type="GO" id="GO:0005886">
    <property type="term" value="C:plasma membrane"/>
    <property type="evidence" value="ECO:0007669"/>
    <property type="project" value="UniProtKB-SubCell"/>
</dbReference>
<dbReference type="GO" id="GO:0043842">
    <property type="term" value="F:Kdo transferase activity"/>
    <property type="evidence" value="ECO:0007669"/>
    <property type="project" value="UniProtKB-EC"/>
</dbReference>
<keyword evidence="8" id="KW-0448">Lipopolysaccharide biosynthesis</keyword>
<dbReference type="Gene3D" id="3.40.50.2000">
    <property type="entry name" value="Glycogen Phosphorylase B"/>
    <property type="match status" value="1"/>
</dbReference>
<name>A0A0S7BY55_9BACT</name>
<dbReference type="AlphaFoldDB" id="A0A0S7BY55"/>
<keyword evidence="11" id="KW-1185">Reference proteome</keyword>
<evidence type="ECO:0000256" key="3">
    <source>
        <dbReference type="ARBA" id="ARBA00019077"/>
    </source>
</evidence>
<evidence type="ECO:0000259" key="9">
    <source>
        <dbReference type="Pfam" id="PF04413"/>
    </source>
</evidence>
<keyword evidence="8" id="KW-0472">Membrane</keyword>
<dbReference type="Proteomes" id="UP000053091">
    <property type="component" value="Unassembled WGS sequence"/>
</dbReference>
<dbReference type="PATRIC" id="fig|1678841.3.peg.1826"/>
<dbReference type="InterPro" id="IPR039901">
    <property type="entry name" value="Kdotransferase"/>
</dbReference>
<evidence type="ECO:0000256" key="2">
    <source>
        <dbReference type="ARBA" id="ARBA00012621"/>
    </source>
</evidence>
<organism evidence="10">
    <name type="scientific">Lentimicrobium saccharophilum</name>
    <dbReference type="NCBI Taxonomy" id="1678841"/>
    <lineage>
        <taxon>Bacteria</taxon>
        <taxon>Pseudomonadati</taxon>
        <taxon>Bacteroidota</taxon>
        <taxon>Bacteroidia</taxon>
        <taxon>Bacteroidales</taxon>
        <taxon>Lentimicrobiaceae</taxon>
        <taxon>Lentimicrobium</taxon>
    </lineage>
</organism>
<dbReference type="EC" id="2.4.99.12" evidence="2 8"/>
<feature type="active site" description="Proton acceptor" evidence="7">
    <location>
        <position position="66"/>
    </location>
</feature>
<dbReference type="EMBL" id="DF968182">
    <property type="protein sequence ID" value="GAP43483.1"/>
    <property type="molecule type" value="Genomic_DNA"/>
</dbReference>
<comment type="pathway">
    <text evidence="1 8">Bacterial outer membrane biogenesis; LPS core biosynthesis.</text>
</comment>
<dbReference type="InterPro" id="IPR038107">
    <property type="entry name" value="Glycos_transf_N_sf"/>
</dbReference>
<comment type="function">
    <text evidence="8">Involved in lipopolysaccharide (LPS) biosynthesis. Catalyzes the transfer of 3-deoxy-D-manno-octulosonate (Kdo) residue(s) from CMP-Kdo to lipid IV(A), the tetraacyldisaccharide-1,4'-bisphosphate precursor of lipid A.</text>
</comment>
<evidence type="ECO:0000256" key="6">
    <source>
        <dbReference type="ARBA" id="ARBA00049183"/>
    </source>
</evidence>
<evidence type="ECO:0000256" key="1">
    <source>
        <dbReference type="ARBA" id="ARBA00004713"/>
    </source>
</evidence>
<comment type="catalytic activity">
    <reaction evidence="6 8">
        <text>lipid IVA (E. coli) + CMP-3-deoxy-beta-D-manno-octulosonate = alpha-Kdo-(2-&gt;6)-lipid IVA (E. coli) + CMP + H(+)</text>
        <dbReference type="Rhea" id="RHEA:28066"/>
        <dbReference type="ChEBI" id="CHEBI:15378"/>
        <dbReference type="ChEBI" id="CHEBI:58603"/>
        <dbReference type="ChEBI" id="CHEBI:60364"/>
        <dbReference type="ChEBI" id="CHEBI:60377"/>
        <dbReference type="ChEBI" id="CHEBI:85987"/>
        <dbReference type="EC" id="2.4.99.12"/>
    </reaction>
</comment>
<proteinExistence type="inferred from homology"/>
<keyword evidence="4 8" id="KW-0808">Transferase</keyword>
<evidence type="ECO:0000256" key="4">
    <source>
        <dbReference type="ARBA" id="ARBA00022679"/>
    </source>
</evidence>
<feature type="domain" description="3-deoxy-D-manno-octulosonic-acid transferase N-terminal" evidence="9">
    <location>
        <begin position="48"/>
        <end position="212"/>
    </location>
</feature>
<accession>A0A0S7BY55</accession>
<dbReference type="UniPathway" id="UPA00958"/>
<gene>
    <name evidence="10" type="ORF">TBC1_111636</name>
</gene>
<dbReference type="PANTHER" id="PTHR42755:SF1">
    <property type="entry name" value="3-DEOXY-D-MANNO-OCTULOSONIC ACID TRANSFERASE, MITOCHONDRIAL-RELATED"/>
    <property type="match status" value="1"/>
</dbReference>
<dbReference type="Gene3D" id="3.40.50.11720">
    <property type="entry name" value="3-Deoxy-D-manno-octulosonic-acid transferase, N-terminal domain"/>
    <property type="match status" value="1"/>
</dbReference>
<dbReference type="STRING" id="1678841.TBC1_111636"/>
<dbReference type="PANTHER" id="PTHR42755">
    <property type="entry name" value="3-DEOXY-MANNO-OCTULOSONATE CYTIDYLYLTRANSFERASE"/>
    <property type="match status" value="1"/>
</dbReference>
<evidence type="ECO:0000313" key="11">
    <source>
        <dbReference type="Proteomes" id="UP000053091"/>
    </source>
</evidence>
<dbReference type="GO" id="GO:0009244">
    <property type="term" value="P:lipopolysaccharide core region biosynthetic process"/>
    <property type="evidence" value="ECO:0007669"/>
    <property type="project" value="UniProtKB-UniRule"/>
</dbReference>